<dbReference type="PROSITE" id="PS51335">
    <property type="entry name" value="ELMO"/>
    <property type="match status" value="1"/>
</dbReference>
<dbReference type="STRING" id="451379.A0A0N5A9B5"/>
<accession>A0A0N5A9B5</accession>
<protein>
    <submittedName>
        <fullName evidence="4">ELMO domain-containing protein</fullName>
    </submittedName>
</protein>
<evidence type="ECO:0000313" key="4">
    <source>
        <dbReference type="WBParaSite" id="SMUV_0000068901-mRNA-1"/>
    </source>
</evidence>
<evidence type="ECO:0000259" key="2">
    <source>
        <dbReference type="PROSITE" id="PS51335"/>
    </source>
</evidence>
<dbReference type="GO" id="GO:0005096">
    <property type="term" value="F:GTPase activator activity"/>
    <property type="evidence" value="ECO:0007669"/>
    <property type="project" value="TreeGrafter"/>
</dbReference>
<dbReference type="InterPro" id="IPR006816">
    <property type="entry name" value="ELMO_dom"/>
</dbReference>
<reference evidence="4" key="1">
    <citation type="submission" date="2017-02" db="UniProtKB">
        <authorList>
            <consortium name="WormBaseParasite"/>
        </authorList>
    </citation>
    <scope>IDENTIFICATION</scope>
</reference>
<evidence type="ECO:0000256" key="1">
    <source>
        <dbReference type="SAM" id="Coils"/>
    </source>
</evidence>
<dbReference type="Proteomes" id="UP000046393">
    <property type="component" value="Unplaced"/>
</dbReference>
<dbReference type="Pfam" id="PF04727">
    <property type="entry name" value="ELMO_CED12"/>
    <property type="match status" value="1"/>
</dbReference>
<dbReference type="WBParaSite" id="SMUV_0000068901-mRNA-1">
    <property type="protein sequence ID" value="SMUV_0000068901-mRNA-1"/>
    <property type="gene ID" value="SMUV_0000068901"/>
</dbReference>
<sequence>MFAKSLYGTQLKSYEVPIWLDLVYYVYSYFIRSSFRWFMEKLTGRSLLERVLLKNPKHFGCVTTEVERLISEYDIPQLCNGWTEDNERELSKLIVQCQCLETNDEIRVELQRILERSLKQIREYKELCEKVEKRRKEKYDSMNVHHRKKLTLLWNSLFPHNELKSLKTKQWQMIGFQGDDPSTDFRGMGMLALDQLSFFVRYDVNNAVSVLHQSVNDETGFPMAITGITITSTLCDWLHKGYLKRHFYNTVSGSLKIDDFHHAYCVIFKLFSSIWTSSKPPSIMAFNSIFEQFCERLIKFLNNEATNLNILSENELQL</sequence>
<dbReference type="PANTHER" id="PTHR12771:SF51">
    <property type="entry name" value="LD01482P"/>
    <property type="match status" value="1"/>
</dbReference>
<feature type="coiled-coil region" evidence="1">
    <location>
        <begin position="107"/>
        <end position="134"/>
    </location>
</feature>
<dbReference type="PANTHER" id="PTHR12771">
    <property type="entry name" value="ENGULFMENT AND CELL MOTILITY"/>
    <property type="match status" value="1"/>
</dbReference>
<organism evidence="3 4">
    <name type="scientific">Syphacia muris</name>
    <dbReference type="NCBI Taxonomy" id="451379"/>
    <lineage>
        <taxon>Eukaryota</taxon>
        <taxon>Metazoa</taxon>
        <taxon>Ecdysozoa</taxon>
        <taxon>Nematoda</taxon>
        <taxon>Chromadorea</taxon>
        <taxon>Rhabditida</taxon>
        <taxon>Spirurina</taxon>
        <taxon>Oxyuridomorpha</taxon>
        <taxon>Oxyuroidea</taxon>
        <taxon>Oxyuridae</taxon>
        <taxon>Syphacia</taxon>
    </lineage>
</organism>
<proteinExistence type="predicted"/>
<feature type="domain" description="ELMO" evidence="2">
    <location>
        <begin position="145"/>
        <end position="301"/>
    </location>
</feature>
<name>A0A0N5A9B5_9BILA</name>
<dbReference type="InterPro" id="IPR050868">
    <property type="entry name" value="ELMO_domain-containing"/>
</dbReference>
<keyword evidence="3" id="KW-1185">Reference proteome</keyword>
<evidence type="ECO:0000313" key="3">
    <source>
        <dbReference type="Proteomes" id="UP000046393"/>
    </source>
</evidence>
<keyword evidence="1" id="KW-0175">Coiled coil</keyword>
<dbReference type="AlphaFoldDB" id="A0A0N5A9B5"/>